<feature type="domain" description="SD-repeat containing protein B" evidence="5">
    <location>
        <begin position="1263"/>
        <end position="1365"/>
    </location>
</feature>
<dbReference type="RefSeq" id="WP_068139811.1">
    <property type="nucleotide sequence ID" value="NZ_CP042914.1"/>
</dbReference>
<feature type="domain" description="DUF11" evidence="4">
    <location>
        <begin position="889"/>
        <end position="1001"/>
    </location>
</feature>
<dbReference type="Gene3D" id="2.60.40.10">
    <property type="entry name" value="Immunoglobulins"/>
    <property type="match status" value="6"/>
</dbReference>
<evidence type="ECO:0000259" key="4">
    <source>
        <dbReference type="Pfam" id="PF01345"/>
    </source>
</evidence>
<feature type="domain" description="DUF11" evidence="4">
    <location>
        <begin position="762"/>
        <end position="881"/>
    </location>
</feature>
<accession>A0A5B9QWV5</accession>
<protein>
    <submittedName>
        <fullName evidence="7">Bone sialoprotein-binding protein</fullName>
    </submittedName>
</protein>
<dbReference type="PANTHER" id="PTHR34819:SF3">
    <property type="entry name" value="CELL SURFACE PROTEIN"/>
    <property type="match status" value="1"/>
</dbReference>
<dbReference type="Gene3D" id="2.60.40.740">
    <property type="match status" value="2"/>
</dbReference>
<organism evidence="7 8">
    <name type="scientific">Roseimaritima ulvae</name>
    <dbReference type="NCBI Taxonomy" id="980254"/>
    <lineage>
        <taxon>Bacteria</taxon>
        <taxon>Pseudomonadati</taxon>
        <taxon>Planctomycetota</taxon>
        <taxon>Planctomycetia</taxon>
        <taxon>Pirellulales</taxon>
        <taxon>Pirellulaceae</taxon>
        <taxon>Roseimaritima</taxon>
    </lineage>
</organism>
<feature type="domain" description="SD-repeat containing protein B" evidence="5">
    <location>
        <begin position="355"/>
        <end position="456"/>
    </location>
</feature>
<dbReference type="GO" id="GO:0005576">
    <property type="term" value="C:extracellular region"/>
    <property type="evidence" value="ECO:0007669"/>
    <property type="project" value="UniProtKB-SubCell"/>
</dbReference>
<dbReference type="Proteomes" id="UP000325286">
    <property type="component" value="Chromosome"/>
</dbReference>
<gene>
    <name evidence="7" type="primary">bbp</name>
    <name evidence="7" type="ORF">UC8_38930</name>
</gene>
<dbReference type="InterPro" id="IPR051172">
    <property type="entry name" value="Chlamydia_OmcB"/>
</dbReference>
<dbReference type="SUPFAM" id="SSF117074">
    <property type="entry name" value="Hypothetical protein PA1324"/>
    <property type="match status" value="3"/>
</dbReference>
<feature type="domain" description="DUF11" evidence="4">
    <location>
        <begin position="507"/>
        <end position="628"/>
    </location>
</feature>
<dbReference type="KEGG" id="rul:UC8_38930"/>
<comment type="subcellular location">
    <subcellularLocation>
        <location evidence="1">Secreted</location>
    </subcellularLocation>
</comment>
<keyword evidence="3" id="KW-0732">Signal</keyword>
<evidence type="ECO:0000259" key="5">
    <source>
        <dbReference type="Pfam" id="PF17210"/>
    </source>
</evidence>
<dbReference type="PANTHER" id="PTHR34819">
    <property type="entry name" value="LARGE CYSTEINE-RICH PERIPLASMIC PROTEIN OMCB"/>
    <property type="match status" value="1"/>
</dbReference>
<feature type="domain" description="SpaA-like prealbumin fold" evidence="6">
    <location>
        <begin position="72"/>
        <end position="151"/>
    </location>
</feature>
<dbReference type="InterPro" id="IPR033764">
    <property type="entry name" value="Sdr_B"/>
</dbReference>
<dbReference type="Pfam" id="PF17210">
    <property type="entry name" value="SdrD_B"/>
    <property type="match status" value="2"/>
</dbReference>
<dbReference type="NCBIfam" id="TIGR01451">
    <property type="entry name" value="B_ant_repeat"/>
    <property type="match status" value="6"/>
</dbReference>
<evidence type="ECO:0000256" key="1">
    <source>
        <dbReference type="ARBA" id="ARBA00004613"/>
    </source>
</evidence>
<proteinExistence type="predicted"/>
<evidence type="ECO:0000313" key="7">
    <source>
        <dbReference type="EMBL" id="QEG41865.1"/>
    </source>
</evidence>
<reference evidence="7 8" key="1">
    <citation type="submission" date="2019-08" db="EMBL/GenBank/DDBJ databases">
        <title>Deep-cultivation of Planctomycetes and their phenomic and genomic characterization uncovers novel biology.</title>
        <authorList>
            <person name="Wiegand S."/>
            <person name="Jogler M."/>
            <person name="Boedeker C."/>
            <person name="Pinto D."/>
            <person name="Vollmers J."/>
            <person name="Rivas-Marin E."/>
            <person name="Kohn T."/>
            <person name="Peeters S.H."/>
            <person name="Heuer A."/>
            <person name="Rast P."/>
            <person name="Oberbeckmann S."/>
            <person name="Bunk B."/>
            <person name="Jeske O."/>
            <person name="Meyerdierks A."/>
            <person name="Storesund J.E."/>
            <person name="Kallscheuer N."/>
            <person name="Luecker S."/>
            <person name="Lage O.M."/>
            <person name="Pohl T."/>
            <person name="Merkel B.J."/>
            <person name="Hornburger P."/>
            <person name="Mueller R.-W."/>
            <person name="Bruemmer F."/>
            <person name="Labrenz M."/>
            <person name="Spormann A.M."/>
            <person name="Op den Camp H."/>
            <person name="Overmann J."/>
            <person name="Amann R."/>
            <person name="Jetten M.S.M."/>
            <person name="Mascher T."/>
            <person name="Medema M.H."/>
            <person name="Devos D.P."/>
            <person name="Kaster A.-K."/>
            <person name="Ovreas L."/>
            <person name="Rohde M."/>
            <person name="Galperin M.Y."/>
            <person name="Jogler C."/>
        </authorList>
    </citation>
    <scope>NUCLEOTIDE SEQUENCE [LARGE SCALE GENOMIC DNA]</scope>
    <source>
        <strain evidence="7 8">UC8</strain>
    </source>
</reference>
<evidence type="ECO:0000256" key="3">
    <source>
        <dbReference type="ARBA" id="ARBA00022729"/>
    </source>
</evidence>
<keyword evidence="2" id="KW-0964">Secreted</keyword>
<feature type="domain" description="DUF11" evidence="4">
    <location>
        <begin position="635"/>
        <end position="753"/>
    </location>
</feature>
<feature type="domain" description="DUF11" evidence="4">
    <location>
        <begin position="1137"/>
        <end position="1253"/>
    </location>
</feature>
<dbReference type="Gene3D" id="2.60.40.1170">
    <property type="entry name" value="Mu homology domain, subdomain B"/>
    <property type="match status" value="1"/>
</dbReference>
<sequence>MVLSRLFHRLNPRNRKQQPQRRRLQLERLAKRELLAADLGVITGTVYTDLAGDDSVNSIVNTSGATVADPVLENVDVTLYLDDGTNPGVLDVGAGADTLVGTDTTGADGVFRFEGLSPGQYLLVQTAVAGLISNTDPVVVTVTDDDGEEVQSIDDFSSGDQSLSVADDTQPPDVSSVAGSMIGGERDMQLTNQNGGDPITLIVDTGSTQLTLASPLGVTANGLVQYDGIDGSITLDATGLNSADLVQGTEGTGLLLGVFGDLAGGTLNVRIYTDADNASETTVNVPVDVAIQELFVQFSDFTTLGGATGPADFTDVGAIEAELQGVASLDARISVLSSIAPVEVTQNLANYEPLTLGDTVFRDNDDNGVQDAGEPGITGVDVNLYLDADASGDLDTGTDTFIGTTTTIAGGAYSFTNLEPGTYLVQIPTTEFAAGQALFGYTSSAGNDPAPDPDDNVDEDDNGTLQGALGVVSSAITLVSQGEPIDDGDADPSTNLTLDFGFVPEADLMVAKELLTATPTAGEEASFRITVTNNGDLVANNLVIEDAIPAGLVFNRIENASAGLDAPTVSGTTVTATATSLAVGASLSFDIIVDIPASTTGNAIVNTATVTADEKDSVPGNNSDTAAVPITVDTDLRIQKDADLTTVASGGTLTYTMVVTNDGPSDATGVIVTDTLPADVTFSSGNVEGDGAAVTANNGVITADVGDLADGESKTITIVVDVAPNAEDTLTNTATVSNVPDTDNNPDNDTDTAVTDVNRQVDVGITKTASADPVAGELMTYTFLVENNGTGDARGVTVTDTLPANLSFDSFAAGTSGATLDQTGQDLTFTIGDLAAGASASFTIDVLIDASVADDATISNTAVVDTTDIDTNTDNDSSTVPVTVEREVDLSVTKDDNVDTGVPGQAITYTIVAQNNGPSDASGVQIIDTLPAAFTVTAVNQGNTTFVSANGVITFTVGDLAAGASETVTITGTIDSSATNELVNSVEVDGNETETDNTDNEVDEQTPLVPAFDLVLSKTGLTEIAPGGNLTYTITVSNASGPSDATGLVITDTLPAGTTFVSGSINGQAATESNGVVTFDAGTLAAGDSVSATLTVTVDAGATGTLSNTATVSAAENEAVTSNNTDTADTDLVPDVDLTVGKTVTLDDAQVGAELTYTITVTNDGTSTATSVTATDTLPAGLTFVSGTGPDGALSATGQTIDVSIGTLAAGASETFTIIASIDADASGDLVNSVTVATPLTEVDATNNTAQATTTVDPVLSTIAGVVYVDSNNNGVQDAGEAGIADVTMTLTGTDTLGNTISRTVTTGSDGAYLFDQLPAGTYTLTQTDPDQFLDGQDSAGTIDGVASGATVGNDEISNILLGSDVDAVMFNFGELNQPFSKRRFLASTT</sequence>
<dbReference type="InterPro" id="IPR001434">
    <property type="entry name" value="OmcB-like_DUF11"/>
</dbReference>
<name>A0A5B9QWV5_9BACT</name>
<dbReference type="Pfam" id="PF01345">
    <property type="entry name" value="DUF11"/>
    <property type="match status" value="6"/>
</dbReference>
<dbReference type="Pfam" id="PF17802">
    <property type="entry name" value="SpaA"/>
    <property type="match status" value="1"/>
</dbReference>
<evidence type="ECO:0000313" key="8">
    <source>
        <dbReference type="Proteomes" id="UP000325286"/>
    </source>
</evidence>
<dbReference type="EMBL" id="CP042914">
    <property type="protein sequence ID" value="QEG41865.1"/>
    <property type="molecule type" value="Genomic_DNA"/>
</dbReference>
<dbReference type="InterPro" id="IPR047589">
    <property type="entry name" value="DUF11_rpt"/>
</dbReference>
<dbReference type="InterPro" id="IPR041033">
    <property type="entry name" value="SpaA_PFL_dom_1"/>
</dbReference>
<dbReference type="InterPro" id="IPR013783">
    <property type="entry name" value="Ig-like_fold"/>
</dbReference>
<evidence type="ECO:0000256" key="2">
    <source>
        <dbReference type="ARBA" id="ARBA00022525"/>
    </source>
</evidence>
<keyword evidence="8" id="KW-1185">Reference proteome</keyword>
<feature type="domain" description="DUF11" evidence="4">
    <location>
        <begin position="1013"/>
        <end position="1129"/>
    </location>
</feature>
<evidence type="ECO:0000259" key="6">
    <source>
        <dbReference type="Pfam" id="PF17802"/>
    </source>
</evidence>